<evidence type="ECO:0000256" key="1">
    <source>
        <dbReference type="ARBA" id="ARBA00022475"/>
    </source>
</evidence>
<dbReference type="Proteomes" id="UP000597877">
    <property type="component" value="Unassembled WGS sequence"/>
</dbReference>
<dbReference type="PANTHER" id="PTHR43649:SF33">
    <property type="entry name" value="POLYGALACTURONAN_RHAMNOGALACTURONAN-BINDING PROTEIN YTCQ"/>
    <property type="match status" value="1"/>
</dbReference>
<proteinExistence type="predicted"/>
<dbReference type="Gene3D" id="3.40.190.10">
    <property type="entry name" value="Periplasmic binding protein-like II"/>
    <property type="match status" value="2"/>
</dbReference>
<dbReference type="PANTHER" id="PTHR43649">
    <property type="entry name" value="ARABINOSE-BINDING PROTEIN-RELATED"/>
    <property type="match status" value="1"/>
</dbReference>
<name>A0ABR7F380_9FIRM</name>
<keyword evidence="2 6" id="KW-0732">Signal</keyword>
<keyword evidence="4" id="KW-0564">Palmitate</keyword>
<reference evidence="7 8" key="1">
    <citation type="submission" date="2020-08" db="EMBL/GenBank/DDBJ databases">
        <title>Genome public.</title>
        <authorList>
            <person name="Liu C."/>
            <person name="Sun Q."/>
        </authorList>
    </citation>
    <scope>NUCLEOTIDE SEQUENCE [LARGE SCALE GENOMIC DNA]</scope>
    <source>
        <strain evidence="7 8">BX4</strain>
    </source>
</reference>
<evidence type="ECO:0000256" key="6">
    <source>
        <dbReference type="SAM" id="SignalP"/>
    </source>
</evidence>
<feature type="signal peptide" evidence="6">
    <location>
        <begin position="1"/>
        <end position="21"/>
    </location>
</feature>
<evidence type="ECO:0000313" key="8">
    <source>
        <dbReference type="Proteomes" id="UP000597877"/>
    </source>
</evidence>
<keyword evidence="3" id="KW-0472">Membrane</keyword>
<dbReference type="InterPro" id="IPR006059">
    <property type="entry name" value="SBP"/>
</dbReference>
<dbReference type="Pfam" id="PF01547">
    <property type="entry name" value="SBP_bac_1"/>
    <property type="match status" value="1"/>
</dbReference>
<feature type="chain" id="PRO_5047013288" evidence="6">
    <location>
        <begin position="22"/>
        <end position="526"/>
    </location>
</feature>
<gene>
    <name evidence="7" type="ORF">H8S00_08675</name>
</gene>
<dbReference type="SUPFAM" id="SSF53850">
    <property type="entry name" value="Periplasmic binding protein-like II"/>
    <property type="match status" value="1"/>
</dbReference>
<evidence type="ECO:0000256" key="3">
    <source>
        <dbReference type="ARBA" id="ARBA00023136"/>
    </source>
</evidence>
<evidence type="ECO:0000256" key="4">
    <source>
        <dbReference type="ARBA" id="ARBA00023139"/>
    </source>
</evidence>
<dbReference type="EMBL" id="JACOOZ010000005">
    <property type="protein sequence ID" value="MBC5668054.1"/>
    <property type="molecule type" value="Genomic_DNA"/>
</dbReference>
<accession>A0ABR7F380</accession>
<organism evidence="7 8">
    <name type="scientific">Eubacterium segne</name>
    <dbReference type="NCBI Taxonomy" id="2763045"/>
    <lineage>
        <taxon>Bacteria</taxon>
        <taxon>Bacillati</taxon>
        <taxon>Bacillota</taxon>
        <taxon>Clostridia</taxon>
        <taxon>Eubacteriales</taxon>
        <taxon>Eubacteriaceae</taxon>
        <taxon>Eubacterium</taxon>
    </lineage>
</organism>
<evidence type="ECO:0000256" key="2">
    <source>
        <dbReference type="ARBA" id="ARBA00022729"/>
    </source>
</evidence>
<protein>
    <submittedName>
        <fullName evidence="7">Extracellular solute-binding protein</fullName>
    </submittedName>
</protein>
<evidence type="ECO:0000256" key="5">
    <source>
        <dbReference type="ARBA" id="ARBA00023288"/>
    </source>
</evidence>
<dbReference type="InterPro" id="IPR050490">
    <property type="entry name" value="Bact_solute-bd_prot1"/>
</dbReference>
<comment type="caution">
    <text evidence="7">The sequence shown here is derived from an EMBL/GenBank/DDBJ whole genome shotgun (WGS) entry which is preliminary data.</text>
</comment>
<dbReference type="RefSeq" id="WP_118588603.1">
    <property type="nucleotide sequence ID" value="NZ_JACOOZ010000005.1"/>
</dbReference>
<keyword evidence="5" id="KW-0449">Lipoprotein</keyword>
<keyword evidence="1" id="KW-1003">Cell membrane</keyword>
<evidence type="ECO:0000313" key="7">
    <source>
        <dbReference type="EMBL" id="MBC5668054.1"/>
    </source>
</evidence>
<keyword evidence="8" id="KW-1185">Reference proteome</keyword>
<sequence length="526" mass="60462">MKNKQIISVLLCIALALSLFCSCGKKEKAEKYTDLSWYINFSWFNTDWGNNIVSKAITRKTKCNISFITPTGNPNEKLDSMIASDSLPDLITLGWWEPEISEMINDKKVYALDKLADEYDTYFYNVVNEQVVKWHSRPNGHLYGYPNSACSPSDYEKYDNLASNEAFLVRKDIYEAIGSPDMTTPEGFVKAVEKAAKMFPTIDGNEMIPVGCTEFNDIGCDSFDNYLLDFLAVPYVDKKGNAIDRLKNKDYITWLKAFRKLGGEGLLKDEIFVESRTQKSEKINNGQYFCMIYQYTDLSDQEKNLYKNNPDSIYIAVDGPKNLSGDDYTLPGTSVNGWTVTMISKKCQNPKAAIKLLTYLLSEEGQKMTWLGTQGEMWDYNKDGVPEIKDDVRKLLYTDRKKYNSIYGGDSCYWMMQNDAMASQWIKDDPDNPVTQLKKWSYPYTTYVGQYTIVFDTSTDVGKIKNKAEKKWGDVLPLLLLSKSDREFDKIYNNYMKERYQMGYERVLSALTLKIQENIEKLGLDK</sequence>
<dbReference type="PROSITE" id="PS51257">
    <property type="entry name" value="PROKAR_LIPOPROTEIN"/>
    <property type="match status" value="1"/>
</dbReference>